<name>A0A941EZY6_9ACTN</name>
<accession>A0A941EZY6</accession>
<keyword evidence="2" id="KW-1185">Reference proteome</keyword>
<reference evidence="1" key="1">
    <citation type="submission" date="2021-04" db="EMBL/GenBank/DDBJ databases">
        <title>Genome based classification of Actinospica acidithermotolerans sp. nov., an actinobacterium isolated from an Indonesian hot spring.</title>
        <authorList>
            <person name="Kusuma A.B."/>
            <person name="Putra K.E."/>
            <person name="Nafisah S."/>
            <person name="Loh J."/>
            <person name="Nouioui I."/>
            <person name="Goodfellow M."/>
        </authorList>
    </citation>
    <scope>NUCLEOTIDE SEQUENCE</scope>
    <source>
        <strain evidence="1">CSCA 57</strain>
    </source>
</reference>
<dbReference type="PANTHER" id="PTHR37807">
    <property type="entry name" value="OS07G0160300 PROTEIN"/>
    <property type="match status" value="1"/>
</dbReference>
<sequence length="172" mass="18538">MLIVMAGLPGAGKSTVAEGLGRALPAPLVSVDPVEAALWRAGVGRDQPTGLAAYLVAEAVADGVLALGQDTIIDAVNAVEPARAQWRDLARRHGVPVAFIEVVCSDPVVHRYRLEHRKRDIEGFPEPTWDAVECRRAEFEPWTGPRLLLDSIADPASNLAKCLDYLTSHATR</sequence>
<dbReference type="Proteomes" id="UP000675781">
    <property type="component" value="Unassembled WGS sequence"/>
</dbReference>
<evidence type="ECO:0000313" key="1">
    <source>
        <dbReference type="EMBL" id="MBR7838554.1"/>
    </source>
</evidence>
<dbReference type="Pfam" id="PF13671">
    <property type="entry name" value="AAA_33"/>
    <property type="match status" value="1"/>
</dbReference>
<dbReference type="AlphaFoldDB" id="A0A941EZY6"/>
<dbReference type="Gene3D" id="3.40.50.300">
    <property type="entry name" value="P-loop containing nucleotide triphosphate hydrolases"/>
    <property type="match status" value="1"/>
</dbReference>
<dbReference type="RefSeq" id="WP_212533010.1">
    <property type="nucleotide sequence ID" value="NZ_JAGSOG010000302.1"/>
</dbReference>
<keyword evidence="1" id="KW-0547">Nucleotide-binding</keyword>
<dbReference type="SUPFAM" id="SSF52540">
    <property type="entry name" value="P-loop containing nucleoside triphosphate hydrolases"/>
    <property type="match status" value="1"/>
</dbReference>
<comment type="caution">
    <text evidence="1">The sequence shown here is derived from an EMBL/GenBank/DDBJ whole genome shotgun (WGS) entry which is preliminary data.</text>
</comment>
<proteinExistence type="predicted"/>
<organism evidence="1 2">
    <name type="scientific">Actinospica durhamensis</name>
    <dbReference type="NCBI Taxonomy" id="1508375"/>
    <lineage>
        <taxon>Bacteria</taxon>
        <taxon>Bacillati</taxon>
        <taxon>Actinomycetota</taxon>
        <taxon>Actinomycetes</taxon>
        <taxon>Catenulisporales</taxon>
        <taxon>Actinospicaceae</taxon>
        <taxon>Actinospica</taxon>
    </lineage>
</organism>
<dbReference type="InterPro" id="IPR027417">
    <property type="entry name" value="P-loop_NTPase"/>
</dbReference>
<gene>
    <name evidence="1" type="ORF">KDL01_35130</name>
</gene>
<dbReference type="GO" id="GO:0005524">
    <property type="term" value="F:ATP binding"/>
    <property type="evidence" value="ECO:0007669"/>
    <property type="project" value="UniProtKB-KW"/>
</dbReference>
<keyword evidence="1" id="KW-0067">ATP-binding</keyword>
<protein>
    <submittedName>
        <fullName evidence="1">ATP-binding protein</fullName>
    </submittedName>
</protein>
<dbReference type="EMBL" id="JAGSOG010000302">
    <property type="protein sequence ID" value="MBR7838554.1"/>
    <property type="molecule type" value="Genomic_DNA"/>
</dbReference>
<dbReference type="PANTHER" id="PTHR37807:SF3">
    <property type="entry name" value="OS07G0160300 PROTEIN"/>
    <property type="match status" value="1"/>
</dbReference>
<evidence type="ECO:0000313" key="2">
    <source>
        <dbReference type="Proteomes" id="UP000675781"/>
    </source>
</evidence>